<dbReference type="PANTHER" id="PTHR33116:SF66">
    <property type="entry name" value="REVERSE TRANSCRIPTASE ZINC-BINDING DOMAIN-CONTAINING PROTEIN"/>
    <property type="match status" value="1"/>
</dbReference>
<dbReference type="PANTHER" id="PTHR33116">
    <property type="entry name" value="REVERSE TRANSCRIPTASE ZINC-BINDING DOMAIN-CONTAINING PROTEIN-RELATED-RELATED"/>
    <property type="match status" value="1"/>
</dbReference>
<dbReference type="KEGG" id="nta:107794044"/>
<accession>A0A1S4A5V9</accession>
<name>A0A1S4A5V9_TOBAC</name>
<evidence type="ECO:0000313" key="1">
    <source>
        <dbReference type="RefSeq" id="XP_016471984.1"/>
    </source>
</evidence>
<dbReference type="OrthoDB" id="1739308at2759"/>
<protein>
    <submittedName>
        <fullName evidence="1">Uncharacterized protein</fullName>
    </submittedName>
</protein>
<reference evidence="1" key="1">
    <citation type="submission" date="2025-08" db="UniProtKB">
        <authorList>
            <consortium name="RefSeq"/>
        </authorList>
    </citation>
    <scope>IDENTIFICATION</scope>
</reference>
<dbReference type="AlphaFoldDB" id="A0A1S4A5V9"/>
<proteinExistence type="predicted"/>
<dbReference type="RefSeq" id="XP_016471984.1">
    <property type="nucleotide sequence ID" value="XM_016616498.1"/>
</dbReference>
<gene>
    <name evidence="1" type="primary">LOC107794044</name>
</gene>
<sequence length="253" mass="29280">MESQLQYLMLQEDFDKRIQCLPFYDLRIFAKGGVTSVDLLHEKFGIFTVASGLQANLSKSAIYYGGVSESTKHDIQVQLVKSVLFGIQSYWAQMFIIPAKVVKAIEAYCRSFVWSGANKITRKSPVSWSKMCLPKLAGGLNLTNLKLWNKAAITKTCYELNRKKDTLWIKWIHEYYIKEQHMESMSIPHQAGWMVRKILKTREELCHVQPDFASSTSMIRSIYMKMLPKVNWKNLMCDNVARPKALLIVWLQQ</sequence>
<organism evidence="1">
    <name type="scientific">Nicotiana tabacum</name>
    <name type="common">Common tobacco</name>
    <dbReference type="NCBI Taxonomy" id="4097"/>
    <lineage>
        <taxon>Eukaryota</taxon>
        <taxon>Viridiplantae</taxon>
        <taxon>Streptophyta</taxon>
        <taxon>Embryophyta</taxon>
        <taxon>Tracheophyta</taxon>
        <taxon>Spermatophyta</taxon>
        <taxon>Magnoliopsida</taxon>
        <taxon>eudicotyledons</taxon>
        <taxon>Gunneridae</taxon>
        <taxon>Pentapetalae</taxon>
        <taxon>asterids</taxon>
        <taxon>lamiids</taxon>
        <taxon>Solanales</taxon>
        <taxon>Solanaceae</taxon>
        <taxon>Nicotianoideae</taxon>
        <taxon>Nicotianeae</taxon>
        <taxon>Nicotiana</taxon>
    </lineage>
</organism>
<dbReference type="PaxDb" id="4097-A0A1S4A5V9"/>